<dbReference type="InterPro" id="IPR023187">
    <property type="entry name" value="Tscrpt_reg_MarR-type_CS"/>
</dbReference>
<dbReference type="GO" id="GO:0006950">
    <property type="term" value="P:response to stress"/>
    <property type="evidence" value="ECO:0007669"/>
    <property type="project" value="TreeGrafter"/>
</dbReference>
<evidence type="ECO:0000256" key="1">
    <source>
        <dbReference type="ARBA" id="ARBA00023015"/>
    </source>
</evidence>
<name>A0A9D2CFP3_9FIRM</name>
<dbReference type="GO" id="GO:0003677">
    <property type="term" value="F:DNA binding"/>
    <property type="evidence" value="ECO:0007669"/>
    <property type="project" value="UniProtKB-KW"/>
</dbReference>
<proteinExistence type="predicted"/>
<dbReference type="InterPro" id="IPR000835">
    <property type="entry name" value="HTH_MarR-typ"/>
</dbReference>
<evidence type="ECO:0000256" key="2">
    <source>
        <dbReference type="ARBA" id="ARBA00023125"/>
    </source>
</evidence>
<protein>
    <submittedName>
        <fullName evidence="5">MarR family transcriptional regulator</fullName>
    </submittedName>
</protein>
<accession>A0A9D2CFP3</accession>
<dbReference type="SMART" id="SM00347">
    <property type="entry name" value="HTH_MARR"/>
    <property type="match status" value="1"/>
</dbReference>
<feature type="domain" description="HTH marR-type" evidence="4">
    <location>
        <begin position="1"/>
        <end position="142"/>
    </location>
</feature>
<organism evidence="5 6">
    <name type="scientific">Candidatus Borkfalkia excrementavium</name>
    <dbReference type="NCBI Taxonomy" id="2838505"/>
    <lineage>
        <taxon>Bacteria</taxon>
        <taxon>Bacillati</taxon>
        <taxon>Bacillota</taxon>
        <taxon>Clostridia</taxon>
        <taxon>Christensenellales</taxon>
        <taxon>Christensenellaceae</taxon>
        <taxon>Candidatus Borkfalkia</taxon>
    </lineage>
</organism>
<keyword evidence="3" id="KW-0804">Transcription</keyword>
<dbReference type="Gene3D" id="1.10.10.10">
    <property type="entry name" value="Winged helix-like DNA-binding domain superfamily/Winged helix DNA-binding domain"/>
    <property type="match status" value="1"/>
</dbReference>
<reference evidence="5" key="1">
    <citation type="journal article" date="2021" name="PeerJ">
        <title>Extensive microbial diversity within the chicken gut microbiome revealed by metagenomics and culture.</title>
        <authorList>
            <person name="Gilroy R."/>
            <person name="Ravi A."/>
            <person name="Getino M."/>
            <person name="Pursley I."/>
            <person name="Horton D.L."/>
            <person name="Alikhan N.F."/>
            <person name="Baker D."/>
            <person name="Gharbi K."/>
            <person name="Hall N."/>
            <person name="Watson M."/>
            <person name="Adriaenssens E.M."/>
            <person name="Foster-Nyarko E."/>
            <person name="Jarju S."/>
            <person name="Secka A."/>
            <person name="Antonio M."/>
            <person name="Oren A."/>
            <person name="Chaudhuri R.R."/>
            <person name="La Ragione R."/>
            <person name="Hildebrand F."/>
            <person name="Pallen M.J."/>
        </authorList>
    </citation>
    <scope>NUCLEOTIDE SEQUENCE</scope>
    <source>
        <strain evidence="5">CHK199-9574</strain>
    </source>
</reference>
<evidence type="ECO:0000313" key="6">
    <source>
        <dbReference type="Proteomes" id="UP000824135"/>
    </source>
</evidence>
<sequence length="147" mass="17053">MTDFLTENYIHRYNTLWRETSVLYEDWAKKRGISYFELLTILSVTEAQTPCTQKDICDQWILPKQTVNSVLANLVKRGWVRLSPSPKDRRNKEILLTGEGKIAAAKIAGDLQEKENAVWLKLGKKRADEMLENTAIYNQFFKEENGL</sequence>
<reference evidence="5" key="2">
    <citation type="submission" date="2021-04" db="EMBL/GenBank/DDBJ databases">
        <authorList>
            <person name="Gilroy R."/>
        </authorList>
    </citation>
    <scope>NUCLEOTIDE SEQUENCE</scope>
    <source>
        <strain evidence="5">CHK199-9574</strain>
    </source>
</reference>
<dbReference type="AlphaFoldDB" id="A0A9D2CFP3"/>
<dbReference type="PANTHER" id="PTHR33164:SF89">
    <property type="entry name" value="MARR FAMILY REGULATORY PROTEIN"/>
    <property type="match status" value="1"/>
</dbReference>
<evidence type="ECO:0000256" key="3">
    <source>
        <dbReference type="ARBA" id="ARBA00023163"/>
    </source>
</evidence>
<dbReference type="EMBL" id="DXCO01000004">
    <property type="protein sequence ID" value="HIY77476.1"/>
    <property type="molecule type" value="Genomic_DNA"/>
</dbReference>
<dbReference type="InterPro" id="IPR039422">
    <property type="entry name" value="MarR/SlyA-like"/>
</dbReference>
<dbReference type="Pfam" id="PF12802">
    <property type="entry name" value="MarR_2"/>
    <property type="match status" value="1"/>
</dbReference>
<keyword evidence="1" id="KW-0805">Transcription regulation</keyword>
<dbReference type="Proteomes" id="UP000824135">
    <property type="component" value="Unassembled WGS sequence"/>
</dbReference>
<evidence type="ECO:0000313" key="5">
    <source>
        <dbReference type="EMBL" id="HIY77476.1"/>
    </source>
</evidence>
<dbReference type="SUPFAM" id="SSF46785">
    <property type="entry name" value="Winged helix' DNA-binding domain"/>
    <property type="match status" value="1"/>
</dbReference>
<comment type="caution">
    <text evidence="5">The sequence shown here is derived from an EMBL/GenBank/DDBJ whole genome shotgun (WGS) entry which is preliminary data.</text>
</comment>
<dbReference type="GO" id="GO:0003700">
    <property type="term" value="F:DNA-binding transcription factor activity"/>
    <property type="evidence" value="ECO:0007669"/>
    <property type="project" value="InterPro"/>
</dbReference>
<gene>
    <name evidence="5" type="ORF">H9728_00365</name>
</gene>
<dbReference type="InterPro" id="IPR036390">
    <property type="entry name" value="WH_DNA-bd_sf"/>
</dbReference>
<keyword evidence="2" id="KW-0238">DNA-binding</keyword>
<dbReference type="PANTHER" id="PTHR33164">
    <property type="entry name" value="TRANSCRIPTIONAL REGULATOR, MARR FAMILY"/>
    <property type="match status" value="1"/>
</dbReference>
<dbReference type="InterPro" id="IPR036388">
    <property type="entry name" value="WH-like_DNA-bd_sf"/>
</dbReference>
<dbReference type="PROSITE" id="PS50995">
    <property type="entry name" value="HTH_MARR_2"/>
    <property type="match status" value="1"/>
</dbReference>
<dbReference type="PROSITE" id="PS01117">
    <property type="entry name" value="HTH_MARR_1"/>
    <property type="match status" value="1"/>
</dbReference>
<evidence type="ECO:0000259" key="4">
    <source>
        <dbReference type="PROSITE" id="PS50995"/>
    </source>
</evidence>